<dbReference type="Pfam" id="PF07992">
    <property type="entry name" value="Pyr_redox_2"/>
    <property type="match status" value="1"/>
</dbReference>
<dbReference type="Proteomes" id="UP000326865">
    <property type="component" value="Unassembled WGS sequence"/>
</dbReference>
<dbReference type="OrthoDB" id="38899at2157"/>
<organism evidence="8 11">
    <name type="scientific">Halosegnis rubeus</name>
    <dbReference type="NCBI Taxonomy" id="2212850"/>
    <lineage>
        <taxon>Archaea</taxon>
        <taxon>Methanobacteriati</taxon>
        <taxon>Methanobacteriota</taxon>
        <taxon>Stenosarchaea group</taxon>
        <taxon>Halobacteria</taxon>
        <taxon>Halobacteriales</taxon>
        <taxon>Natronomonadaceae</taxon>
        <taxon>Halosegnis</taxon>
    </lineage>
</organism>
<dbReference type="Gene3D" id="3.50.50.100">
    <property type="match status" value="1"/>
</dbReference>
<reference evidence="10 11" key="1">
    <citation type="submission" date="2019-10" db="EMBL/GenBank/DDBJ databases">
        <title>Unraveling microbial dark matter from salterns through culturing: the case of the genus Halosegnis.</title>
        <authorList>
            <person name="Duran-Viseras A."/>
            <person name="Andrei A.-S."/>
            <person name="Vera-Gargallo B."/>
            <person name="Ghai R."/>
            <person name="Sanchez-Porro C."/>
            <person name="Ventosa A."/>
        </authorList>
    </citation>
    <scope>NUCLEOTIDE SEQUENCE [LARGE SCALE GENOMIC DNA]</scope>
    <source>
        <strain evidence="8 11">F17-44</strain>
        <strain evidence="7 12">F18-79</strain>
        <strain evidence="9 10">F19-13</strain>
    </source>
</reference>
<evidence type="ECO:0000256" key="1">
    <source>
        <dbReference type="ARBA" id="ARBA00001974"/>
    </source>
</evidence>
<feature type="domain" description="FAD/NAD(P)-binding" evidence="6">
    <location>
        <begin position="1"/>
        <end position="257"/>
    </location>
</feature>
<dbReference type="InterPro" id="IPR023753">
    <property type="entry name" value="FAD/NAD-binding_dom"/>
</dbReference>
<evidence type="ECO:0000313" key="11">
    <source>
        <dbReference type="Proteomes" id="UP000326302"/>
    </source>
</evidence>
<name>A0A5N5U3P1_9EURY</name>
<evidence type="ECO:0000259" key="6">
    <source>
        <dbReference type="Pfam" id="PF07992"/>
    </source>
</evidence>
<accession>A0A5N5U3H9</accession>
<sequence length="372" mass="38876">MHVAVFGAGYAGLTAVRRLERTLPDSVGLTLVTDEPYHLVQHELHRAIRRPDVTDTICLPLEHVTGRATLRIERVESIDPAAGTATLADGDIEYDYAAVCLGAETAFHGLEGVEEHALPLKRLEHAERIRAAVHAAEGGDIVVGGGGLSGIQVAGELAALAEEEEYDADITLVERNESVASGFESAFQRAVLEELTERDVTVRTGVGVTGADDDRVHLDTDESLAYETLVWTGGIRGPDALAGDRAATRETLRGENGTFYVGDSARVTDANGAAVPASAQTALREAKVAADNIAALVDHDLSGSGGFAPSLDRYSFDSPGWVVTVGDGAVAQVGPTVLRGQAARTAKASIGAAHLSSVGAITNASTLVRDEL</sequence>
<dbReference type="PANTHER" id="PTHR42913:SF3">
    <property type="entry name" value="64 KDA MITOCHONDRIAL NADH DEHYDROGENASE (EUROFUNG)"/>
    <property type="match status" value="1"/>
</dbReference>
<evidence type="ECO:0000256" key="5">
    <source>
        <dbReference type="ARBA" id="ARBA00023002"/>
    </source>
</evidence>
<dbReference type="Proteomes" id="UP000326207">
    <property type="component" value="Unassembled WGS sequence"/>
</dbReference>
<evidence type="ECO:0000313" key="8">
    <source>
        <dbReference type="EMBL" id="KAB7513097.1"/>
    </source>
</evidence>
<accession>A0A5N5U3P1</accession>
<dbReference type="GO" id="GO:0019646">
    <property type="term" value="P:aerobic electron transport chain"/>
    <property type="evidence" value="ECO:0007669"/>
    <property type="project" value="TreeGrafter"/>
</dbReference>
<evidence type="ECO:0000313" key="12">
    <source>
        <dbReference type="Proteomes" id="UP000326865"/>
    </source>
</evidence>
<evidence type="ECO:0000313" key="10">
    <source>
        <dbReference type="Proteomes" id="UP000326207"/>
    </source>
</evidence>
<dbReference type="EMBL" id="QJOW01000007">
    <property type="protein sequence ID" value="KAB7513097.1"/>
    <property type="molecule type" value="Genomic_DNA"/>
</dbReference>
<proteinExistence type="inferred from homology"/>
<dbReference type="EMBL" id="QMDY01000006">
    <property type="protein sequence ID" value="KAB7516587.1"/>
    <property type="molecule type" value="Genomic_DNA"/>
</dbReference>
<dbReference type="EMBL" id="QKKZ01000005">
    <property type="protein sequence ID" value="KAB7513045.1"/>
    <property type="molecule type" value="Genomic_DNA"/>
</dbReference>
<comment type="caution">
    <text evidence="8">The sequence shown here is derived from an EMBL/GenBank/DDBJ whole genome shotgun (WGS) entry which is preliminary data.</text>
</comment>
<keyword evidence="3" id="KW-0285">Flavoprotein</keyword>
<accession>A0A5N5UDC4</accession>
<evidence type="ECO:0000313" key="7">
    <source>
        <dbReference type="EMBL" id="KAB7513045.1"/>
    </source>
</evidence>
<dbReference type="SUPFAM" id="SSF51905">
    <property type="entry name" value="FAD/NAD(P)-binding domain"/>
    <property type="match status" value="2"/>
</dbReference>
<dbReference type="PANTHER" id="PTHR42913">
    <property type="entry name" value="APOPTOSIS-INDUCING FACTOR 1"/>
    <property type="match status" value="1"/>
</dbReference>
<dbReference type="Proteomes" id="UP000326302">
    <property type="component" value="Unassembled WGS sequence"/>
</dbReference>
<comment type="similarity">
    <text evidence="2">Belongs to the NADH dehydrogenase family.</text>
</comment>
<dbReference type="RefSeq" id="WP_152120941.1">
    <property type="nucleotide sequence ID" value="NZ_QJOW01000007.1"/>
</dbReference>
<dbReference type="AlphaFoldDB" id="A0A5N5U3P1"/>
<keyword evidence="5" id="KW-0560">Oxidoreductase</keyword>
<dbReference type="InterPro" id="IPR036188">
    <property type="entry name" value="FAD/NAD-bd_sf"/>
</dbReference>
<evidence type="ECO:0000313" key="9">
    <source>
        <dbReference type="EMBL" id="KAB7516587.1"/>
    </source>
</evidence>
<comment type="cofactor">
    <cofactor evidence="1">
        <name>FAD</name>
        <dbReference type="ChEBI" id="CHEBI:57692"/>
    </cofactor>
</comment>
<evidence type="ECO:0000256" key="3">
    <source>
        <dbReference type="ARBA" id="ARBA00022630"/>
    </source>
</evidence>
<gene>
    <name evidence="7" type="ORF">DM867_11085</name>
    <name evidence="8" type="ORF">DMP03_12810</name>
    <name evidence="9" type="ORF">DP108_10695</name>
</gene>
<protein>
    <submittedName>
        <fullName evidence="8">NADH dehydrogenase FAD-containing subunit</fullName>
    </submittedName>
</protein>
<dbReference type="InterPro" id="IPR051169">
    <property type="entry name" value="NADH-Q_oxidoreductase"/>
</dbReference>
<evidence type="ECO:0000256" key="4">
    <source>
        <dbReference type="ARBA" id="ARBA00022827"/>
    </source>
</evidence>
<evidence type="ECO:0000256" key="2">
    <source>
        <dbReference type="ARBA" id="ARBA00005272"/>
    </source>
</evidence>
<dbReference type="PRINTS" id="PR00368">
    <property type="entry name" value="FADPNR"/>
</dbReference>
<dbReference type="GO" id="GO:0003955">
    <property type="term" value="F:NAD(P)H dehydrogenase (quinone) activity"/>
    <property type="evidence" value="ECO:0007669"/>
    <property type="project" value="TreeGrafter"/>
</dbReference>
<keyword evidence="12" id="KW-1185">Reference proteome</keyword>
<keyword evidence="4" id="KW-0274">FAD</keyword>